<keyword evidence="1" id="KW-1133">Transmembrane helix</keyword>
<keyword evidence="1" id="KW-0812">Transmembrane</keyword>
<reference evidence="2 3" key="1">
    <citation type="submission" date="2011-08" db="EMBL/GenBank/DDBJ databases">
        <title>The Genome Sequence of Plasmodium vivax Brazil I.</title>
        <authorList>
            <consortium name="The Broad Institute Genome Sequencing Platform"/>
            <consortium name="The Broad Institute Genome Sequencing Center for Infectious Disease"/>
            <person name="Neafsey D."/>
            <person name="Carlton J."/>
            <person name="Barnwell J."/>
            <person name="Collins W."/>
            <person name="Escalante A."/>
            <person name="Mullikin J."/>
            <person name="Saul A."/>
            <person name="Guigo R."/>
            <person name="Camara F."/>
            <person name="Young S.K."/>
            <person name="Zeng Q."/>
            <person name="Gargeya S."/>
            <person name="Fitzgerald M."/>
            <person name="Haas B."/>
            <person name="Abouelleil A."/>
            <person name="Alvarado L."/>
            <person name="Arachchi H.M."/>
            <person name="Berlin A."/>
            <person name="Brown A."/>
            <person name="Chapman S.B."/>
            <person name="Chen Z."/>
            <person name="Dunbar C."/>
            <person name="Freedman E."/>
            <person name="Gearin G."/>
            <person name="Gellesch M."/>
            <person name="Goldberg J."/>
            <person name="Griggs A."/>
            <person name="Gujja S."/>
            <person name="Heiman D."/>
            <person name="Howarth C."/>
            <person name="Larson L."/>
            <person name="Lui A."/>
            <person name="MacDonald P.J.P."/>
            <person name="Montmayeur A."/>
            <person name="Murphy C."/>
            <person name="Neiman D."/>
            <person name="Pearson M."/>
            <person name="Priest M."/>
            <person name="Roberts A."/>
            <person name="Saif S."/>
            <person name="Shea T."/>
            <person name="Shenoy N."/>
            <person name="Sisk P."/>
            <person name="Stolte C."/>
            <person name="Sykes S."/>
            <person name="Wortman J."/>
            <person name="Nusbaum C."/>
            <person name="Birren B."/>
        </authorList>
    </citation>
    <scope>NUCLEOTIDE SEQUENCE [LARGE SCALE GENOMIC DNA]</scope>
    <source>
        <strain evidence="2 3">Brazil I</strain>
    </source>
</reference>
<proteinExistence type="predicted"/>
<sequence>MLLALIPTLGLIYPIMFGINKDYPGIAGICDDNAHFTAAQPKKHTNGQYETCLYNWLYVNENLINSFSYVSYIYMFITSVIVLLIVSYILIKFIKYEKLKARKCKMNAK</sequence>
<dbReference type="Proteomes" id="UP000053327">
    <property type="component" value="Unassembled WGS sequence"/>
</dbReference>
<evidence type="ECO:0000313" key="2">
    <source>
        <dbReference type="EMBL" id="KMZ83204.1"/>
    </source>
</evidence>
<organism evidence="2 3">
    <name type="scientific">Plasmodium vivax (strain Brazil I)</name>
    <dbReference type="NCBI Taxonomy" id="1033975"/>
    <lineage>
        <taxon>Eukaryota</taxon>
        <taxon>Sar</taxon>
        <taxon>Alveolata</taxon>
        <taxon>Apicomplexa</taxon>
        <taxon>Aconoidasida</taxon>
        <taxon>Haemosporida</taxon>
        <taxon>Plasmodiidae</taxon>
        <taxon>Plasmodium</taxon>
        <taxon>Plasmodium (Plasmodium)</taxon>
    </lineage>
</organism>
<evidence type="ECO:0000313" key="3">
    <source>
        <dbReference type="Proteomes" id="UP000053327"/>
    </source>
</evidence>
<protein>
    <submittedName>
        <fullName evidence="2">Uncharacterized protein</fullName>
    </submittedName>
</protein>
<name>A0A0J9SJN9_PLAV1</name>
<keyword evidence="1" id="KW-0472">Membrane</keyword>
<accession>A0A0J9SJN9</accession>
<gene>
    <name evidence="2" type="ORF">PVBG_06319</name>
</gene>
<dbReference type="InterPro" id="IPR022139">
    <property type="entry name" value="Fam-L/Fam-M-like_plasmodium"/>
</dbReference>
<dbReference type="Pfam" id="PF12420">
    <property type="entry name" value="DUF3671"/>
    <property type="match status" value="1"/>
</dbReference>
<dbReference type="AlphaFoldDB" id="A0A0J9SJN9"/>
<dbReference type="EMBL" id="KQ234956">
    <property type="protein sequence ID" value="KMZ83204.1"/>
    <property type="molecule type" value="Genomic_DNA"/>
</dbReference>
<evidence type="ECO:0000256" key="1">
    <source>
        <dbReference type="SAM" id="Phobius"/>
    </source>
</evidence>
<feature type="transmembrane region" description="Helical" evidence="1">
    <location>
        <begin position="72"/>
        <end position="91"/>
    </location>
</feature>